<protein>
    <submittedName>
        <fullName evidence="1">Uncharacterized protein</fullName>
    </submittedName>
</protein>
<sequence length="96" mass="11382">MNSDTEKSFLFNRELKGCFISSTIRDRLPYKKKGILGKIEEKKISKSKDLKKFSFKKRVLEKFKCKNQIFFSSLKNVFFIGVVKLVSIRSFQFRKT</sequence>
<comment type="caution">
    <text evidence="1">The sequence shown here is derived from an EMBL/GenBank/DDBJ whole genome shotgun (WGS) entry which is preliminary data.</text>
</comment>
<gene>
    <name evidence="1" type="ORF">BpHYR1_050265</name>
</gene>
<accession>A0A3M7RVF7</accession>
<dbReference type="EMBL" id="REGN01002533">
    <property type="protein sequence ID" value="RNA27496.1"/>
    <property type="molecule type" value="Genomic_DNA"/>
</dbReference>
<name>A0A3M7RVF7_BRAPC</name>
<reference evidence="1 2" key="1">
    <citation type="journal article" date="2018" name="Sci. Rep.">
        <title>Genomic signatures of local adaptation to the degree of environmental predictability in rotifers.</title>
        <authorList>
            <person name="Franch-Gras L."/>
            <person name="Hahn C."/>
            <person name="Garcia-Roger E.M."/>
            <person name="Carmona M.J."/>
            <person name="Serra M."/>
            <person name="Gomez A."/>
        </authorList>
    </citation>
    <scope>NUCLEOTIDE SEQUENCE [LARGE SCALE GENOMIC DNA]</scope>
    <source>
        <strain evidence="1">HYR1</strain>
    </source>
</reference>
<dbReference type="AlphaFoldDB" id="A0A3M7RVF7"/>
<organism evidence="1 2">
    <name type="scientific">Brachionus plicatilis</name>
    <name type="common">Marine rotifer</name>
    <name type="synonym">Brachionus muelleri</name>
    <dbReference type="NCBI Taxonomy" id="10195"/>
    <lineage>
        <taxon>Eukaryota</taxon>
        <taxon>Metazoa</taxon>
        <taxon>Spiralia</taxon>
        <taxon>Gnathifera</taxon>
        <taxon>Rotifera</taxon>
        <taxon>Eurotatoria</taxon>
        <taxon>Monogononta</taxon>
        <taxon>Pseudotrocha</taxon>
        <taxon>Ploima</taxon>
        <taxon>Brachionidae</taxon>
        <taxon>Brachionus</taxon>
    </lineage>
</organism>
<proteinExistence type="predicted"/>
<keyword evidence="2" id="KW-1185">Reference proteome</keyword>
<evidence type="ECO:0000313" key="1">
    <source>
        <dbReference type="EMBL" id="RNA27496.1"/>
    </source>
</evidence>
<dbReference type="Proteomes" id="UP000276133">
    <property type="component" value="Unassembled WGS sequence"/>
</dbReference>
<evidence type="ECO:0000313" key="2">
    <source>
        <dbReference type="Proteomes" id="UP000276133"/>
    </source>
</evidence>